<proteinExistence type="predicted"/>
<evidence type="ECO:0008006" key="4">
    <source>
        <dbReference type="Google" id="ProtNLM"/>
    </source>
</evidence>
<keyword evidence="3" id="KW-1185">Reference proteome</keyword>
<dbReference type="EMBL" id="NHSD01000307">
    <property type="protein sequence ID" value="MBK5928472.1"/>
    <property type="molecule type" value="Genomic_DNA"/>
</dbReference>
<dbReference type="Pfam" id="PF09411">
    <property type="entry name" value="PagL"/>
    <property type="match status" value="1"/>
</dbReference>
<keyword evidence="1" id="KW-0732">Signal</keyword>
<evidence type="ECO:0000313" key="2">
    <source>
        <dbReference type="EMBL" id="MBK5928472.1"/>
    </source>
</evidence>
<dbReference type="Proteomes" id="UP000706333">
    <property type="component" value="Unassembled WGS sequence"/>
</dbReference>
<evidence type="ECO:0000256" key="1">
    <source>
        <dbReference type="SAM" id="SignalP"/>
    </source>
</evidence>
<dbReference type="InterPro" id="IPR018550">
    <property type="entry name" value="Lipid-A_deacylase-rel"/>
</dbReference>
<reference evidence="2" key="1">
    <citation type="submission" date="2017-05" db="EMBL/GenBank/DDBJ databases">
        <authorList>
            <person name="Imhoff J.F."/>
            <person name="Rahn T."/>
            <person name="Kuenzel S."/>
            <person name="Neulinger S.C."/>
        </authorList>
    </citation>
    <scope>NUCLEOTIDE SEQUENCE</scope>
    <source>
        <strain evidence="2">LMG 28126</strain>
    </source>
</reference>
<gene>
    <name evidence="2" type="ORF">CCR87_14235</name>
</gene>
<organism evidence="2 3">
    <name type="scientific">Rhodobaculum claviforme</name>
    <dbReference type="NCBI Taxonomy" id="1549854"/>
    <lineage>
        <taxon>Bacteria</taxon>
        <taxon>Pseudomonadati</taxon>
        <taxon>Pseudomonadota</taxon>
        <taxon>Alphaproteobacteria</taxon>
        <taxon>Rhodobacterales</taxon>
        <taxon>Paracoccaceae</taxon>
        <taxon>Rhodobaculum</taxon>
    </lineage>
</organism>
<accession>A0A934WJZ7</accession>
<evidence type="ECO:0000313" key="3">
    <source>
        <dbReference type="Proteomes" id="UP000706333"/>
    </source>
</evidence>
<protein>
    <recommendedName>
        <fullName evidence="4">Acyloxyacyl hydrolase</fullName>
    </recommendedName>
</protein>
<dbReference type="RefSeq" id="WP_201158237.1">
    <property type="nucleotide sequence ID" value="NZ_NHSD01000307.1"/>
</dbReference>
<dbReference type="AlphaFoldDB" id="A0A934WJZ7"/>
<reference evidence="2" key="2">
    <citation type="journal article" date="2020" name="Microorganisms">
        <title>Osmotic Adaptation and Compatible Solute Biosynthesis of Phototrophic Bacteria as Revealed from Genome Analyses.</title>
        <authorList>
            <person name="Imhoff J.F."/>
            <person name="Rahn T."/>
            <person name="Kunzel S."/>
            <person name="Keller A."/>
            <person name="Neulinger S.C."/>
        </authorList>
    </citation>
    <scope>NUCLEOTIDE SEQUENCE</scope>
    <source>
        <strain evidence="2">LMG 28126</strain>
    </source>
</reference>
<feature type="signal peptide" evidence="1">
    <location>
        <begin position="1"/>
        <end position="29"/>
    </location>
</feature>
<comment type="caution">
    <text evidence="2">The sequence shown here is derived from an EMBL/GenBank/DDBJ whole genome shotgun (WGS) entry which is preliminary data.</text>
</comment>
<dbReference type="Gene3D" id="2.40.160.20">
    <property type="match status" value="1"/>
</dbReference>
<feature type="chain" id="PRO_5037849123" description="Acyloxyacyl hydrolase" evidence="1">
    <location>
        <begin position="30"/>
        <end position="168"/>
    </location>
</feature>
<name>A0A934WJZ7_9RHOB</name>
<sequence length="168" mass="17935">MPLFPCTRLQPLVAGAAVLLALAAPPALADDRTAYLLSIGPDLGSSGSRDPVFTAEVRSGRTVWAGLRPIYSFSVTEHGGVLGGVGLYGDYRLGAARITPNFSVALYQDGRGGFESRELLQFRTGIDVMFPVTTNVSVGVGYFHVSNAGITNRSADIDVVRLSVLWRY</sequence>